<dbReference type="InterPro" id="IPR002585">
    <property type="entry name" value="Cyt-d_ubiquinol_oxidase_su_1"/>
</dbReference>
<evidence type="ECO:0000256" key="6">
    <source>
        <dbReference type="ARBA" id="ARBA00022692"/>
    </source>
</evidence>
<dbReference type="GO" id="GO:0016682">
    <property type="term" value="F:oxidoreductase activity, acting on diphenols and related substances as donors, oxygen as acceptor"/>
    <property type="evidence" value="ECO:0007669"/>
    <property type="project" value="TreeGrafter"/>
</dbReference>
<dbReference type="AlphaFoldDB" id="A0A3A3GNS4"/>
<dbReference type="GO" id="GO:0070069">
    <property type="term" value="C:cytochrome complex"/>
    <property type="evidence" value="ECO:0007669"/>
    <property type="project" value="UniProtKB-UniRule"/>
</dbReference>
<feature type="transmembrane region" description="Helical" evidence="12">
    <location>
        <begin position="127"/>
        <end position="144"/>
    </location>
</feature>
<evidence type="ECO:0000313" key="14">
    <source>
        <dbReference type="Proteomes" id="UP000266177"/>
    </source>
</evidence>
<evidence type="ECO:0000256" key="7">
    <source>
        <dbReference type="ARBA" id="ARBA00022723"/>
    </source>
</evidence>
<keyword evidence="3 12" id="KW-0813">Transport</keyword>
<keyword evidence="5 12" id="KW-0349">Heme</keyword>
<dbReference type="RefSeq" id="WP_119790277.1">
    <property type="nucleotide sequence ID" value="NZ_QYZD01000001.1"/>
</dbReference>
<evidence type="ECO:0000256" key="8">
    <source>
        <dbReference type="ARBA" id="ARBA00022982"/>
    </source>
</evidence>
<reference evidence="13 14" key="1">
    <citation type="submission" date="2018-09" db="EMBL/GenBank/DDBJ databases">
        <title>Paenibacillus SK2017-BO5.</title>
        <authorList>
            <person name="Piskunova J.V."/>
            <person name="Dubiley S.A."/>
            <person name="Severinov K.V."/>
        </authorList>
    </citation>
    <scope>NUCLEOTIDE SEQUENCE [LARGE SCALE GENOMIC DNA]</scope>
    <source>
        <strain evidence="13 14">BO5</strain>
    </source>
</reference>
<dbReference type="GO" id="GO:0046872">
    <property type="term" value="F:metal ion binding"/>
    <property type="evidence" value="ECO:0007669"/>
    <property type="project" value="UniProtKB-UniRule"/>
</dbReference>
<sequence length="467" mass="52872">MDQVILARIQFASTTLFHYIFVPMTIGLAFLIAVLETFYVRTGKDIYKQSAQFWSKLFLINFAVGVVTGILQEFQFGMNWSNYSRFVGDVFGPSLAIEGLLAFFMESTFIGLWVFGWDRLSKRVHLACIWLVSIGTMLSAFWILTANSFMHAPVGYVFQNGRAEMSDFWAIIRNPQLWLQFPHTLFAALATGAFFMAGVSAWKLLKRHNPEMFWLSFRVSITVALISALLVAFIGHEQAQHLIKSQPMKMAAAEALWDTSEDPAPFTLFAHIDTEKQETSFKLQVPYMLSILAHNKLSGSVEGMNQIQAQYEEKYGPGNYIPSVKMTFWSFRTMVVAGGLMCLIAIYGWVLARRRKLEQRPWFLKLMVGAIAFPFLANSTGWLMAEMGRQPWVVFGVMRTEDAISPTVTAGELLFSLIAFTTMYAVLAIIDACLFVKVIRKDGDQKPDELSRTYDPFSKEDAHAIAK</sequence>
<evidence type="ECO:0000256" key="11">
    <source>
        <dbReference type="ARBA" id="ARBA00023136"/>
    </source>
</evidence>
<comment type="caution">
    <text evidence="13">The sequence shown here is derived from an EMBL/GenBank/DDBJ whole genome shotgun (WGS) entry which is preliminary data.</text>
</comment>
<keyword evidence="8 12" id="KW-0249">Electron transport</keyword>
<feature type="transmembrane region" description="Helical" evidence="12">
    <location>
        <begin position="53"/>
        <end position="71"/>
    </location>
</feature>
<evidence type="ECO:0000256" key="4">
    <source>
        <dbReference type="ARBA" id="ARBA00022475"/>
    </source>
</evidence>
<name>A0A3A3GNS4_PANTH</name>
<dbReference type="GO" id="GO:0020037">
    <property type="term" value="F:heme binding"/>
    <property type="evidence" value="ECO:0007669"/>
    <property type="project" value="TreeGrafter"/>
</dbReference>
<comment type="similarity">
    <text evidence="2 12">Belongs to the cytochrome ubiquinol oxidase subunit 1 family.</text>
</comment>
<feature type="transmembrane region" description="Helical" evidence="12">
    <location>
        <begin position="91"/>
        <end position="115"/>
    </location>
</feature>
<evidence type="ECO:0000256" key="1">
    <source>
        <dbReference type="ARBA" id="ARBA00004651"/>
    </source>
</evidence>
<evidence type="ECO:0000256" key="9">
    <source>
        <dbReference type="ARBA" id="ARBA00022989"/>
    </source>
</evidence>
<dbReference type="PIRSF" id="PIRSF006446">
    <property type="entry name" value="Cyt_quinol_oxidase_1"/>
    <property type="match status" value="1"/>
</dbReference>
<dbReference type="Pfam" id="PF01654">
    <property type="entry name" value="Cyt_bd_oxida_I"/>
    <property type="match status" value="1"/>
</dbReference>
<keyword evidence="9 12" id="KW-1133">Transmembrane helix</keyword>
<keyword evidence="4 12" id="KW-1003">Cell membrane</keyword>
<keyword evidence="10 12" id="KW-0408">Iron</keyword>
<evidence type="ECO:0000256" key="5">
    <source>
        <dbReference type="ARBA" id="ARBA00022617"/>
    </source>
</evidence>
<proteinExistence type="inferred from homology"/>
<organism evidence="13 14">
    <name type="scientific">Paenibacillus thiaminolyticus</name>
    <name type="common">Bacillus thiaminolyticus</name>
    <dbReference type="NCBI Taxonomy" id="49283"/>
    <lineage>
        <taxon>Bacteria</taxon>
        <taxon>Bacillati</taxon>
        <taxon>Bacillota</taxon>
        <taxon>Bacilli</taxon>
        <taxon>Bacillales</taxon>
        <taxon>Paenibacillaceae</taxon>
        <taxon>Paenibacillus</taxon>
    </lineage>
</organism>
<keyword evidence="11 12" id="KW-0472">Membrane</keyword>
<feature type="transmembrane region" description="Helical" evidence="12">
    <location>
        <begin position="362"/>
        <end position="385"/>
    </location>
</feature>
<protein>
    <submittedName>
        <fullName evidence="13">Cytochrome ubiquinol oxidase subunit I</fullName>
    </submittedName>
</protein>
<evidence type="ECO:0000256" key="12">
    <source>
        <dbReference type="PIRNR" id="PIRNR006446"/>
    </source>
</evidence>
<accession>A0A3A3GNS4</accession>
<evidence type="ECO:0000256" key="10">
    <source>
        <dbReference type="ARBA" id="ARBA00023004"/>
    </source>
</evidence>
<feature type="transmembrane region" description="Helical" evidence="12">
    <location>
        <begin position="20"/>
        <end position="41"/>
    </location>
</feature>
<gene>
    <name evidence="13" type="ORF">DQX05_01580</name>
</gene>
<dbReference type="PANTHER" id="PTHR30365:SF15">
    <property type="entry name" value="CYTOCHROME BD UBIQUINOL OXIDASE SUBUNIT 1"/>
    <property type="match status" value="1"/>
</dbReference>
<feature type="transmembrane region" description="Helical" evidence="12">
    <location>
        <begin position="185"/>
        <end position="205"/>
    </location>
</feature>
<dbReference type="EMBL" id="QYZD01000001">
    <property type="protein sequence ID" value="RJG26745.1"/>
    <property type="molecule type" value="Genomic_DNA"/>
</dbReference>
<dbReference type="GO" id="GO:0009055">
    <property type="term" value="F:electron transfer activity"/>
    <property type="evidence" value="ECO:0007669"/>
    <property type="project" value="UniProtKB-UniRule"/>
</dbReference>
<dbReference type="GO" id="GO:0005886">
    <property type="term" value="C:plasma membrane"/>
    <property type="evidence" value="ECO:0007669"/>
    <property type="project" value="UniProtKB-SubCell"/>
</dbReference>
<dbReference type="PANTHER" id="PTHR30365">
    <property type="entry name" value="CYTOCHROME D UBIQUINOL OXIDASE"/>
    <property type="match status" value="1"/>
</dbReference>
<dbReference type="GO" id="GO:0019646">
    <property type="term" value="P:aerobic electron transport chain"/>
    <property type="evidence" value="ECO:0007669"/>
    <property type="project" value="InterPro"/>
</dbReference>
<evidence type="ECO:0000256" key="3">
    <source>
        <dbReference type="ARBA" id="ARBA00022448"/>
    </source>
</evidence>
<evidence type="ECO:0000256" key="2">
    <source>
        <dbReference type="ARBA" id="ARBA00009819"/>
    </source>
</evidence>
<feature type="transmembrane region" description="Helical" evidence="12">
    <location>
        <begin position="212"/>
        <end position="234"/>
    </location>
</feature>
<feature type="transmembrane region" description="Helical" evidence="12">
    <location>
        <begin position="413"/>
        <end position="436"/>
    </location>
</feature>
<dbReference type="Proteomes" id="UP000266177">
    <property type="component" value="Unassembled WGS sequence"/>
</dbReference>
<comment type="subcellular location">
    <subcellularLocation>
        <location evidence="1">Cell membrane</location>
        <topology evidence="1">Multi-pass membrane protein</topology>
    </subcellularLocation>
</comment>
<keyword evidence="7 12" id="KW-0479">Metal-binding</keyword>
<dbReference type="OrthoDB" id="9807042at2"/>
<keyword evidence="6 12" id="KW-0812">Transmembrane</keyword>
<evidence type="ECO:0000313" key="13">
    <source>
        <dbReference type="EMBL" id="RJG26745.1"/>
    </source>
</evidence>
<feature type="transmembrane region" description="Helical" evidence="12">
    <location>
        <begin position="329"/>
        <end position="350"/>
    </location>
</feature>